<dbReference type="CDD" id="cd02588">
    <property type="entry name" value="HAD_L2-DEX"/>
    <property type="match status" value="1"/>
</dbReference>
<dbReference type="SUPFAM" id="SSF56784">
    <property type="entry name" value="HAD-like"/>
    <property type="match status" value="1"/>
</dbReference>
<sequence>MSDHTPLSTIVFDVNETLLDITTLEPFFDRVFGNATVLREWFAELILYSQTVTLSGIYVPFGDLAGGVLRMVGENKQIAVQDTDVSELKSLIGSMPAYGDVVPALIRLRDAGFTLVTLTNSAPSPAPTPLEKAGIAALFDDHFSVAEAGNFKPHPSTYQMVADRLGVDISSLCMVACHIWDTIGAQSVGCQGAFIARPHNNVLHVPGVPEPDFASMELSELADQIIQAQMITE</sequence>
<dbReference type="PRINTS" id="PR00413">
    <property type="entry name" value="HADHALOGNASE"/>
</dbReference>
<dbReference type="NCBIfam" id="TIGR01493">
    <property type="entry name" value="HAD-SF-IA-v2"/>
    <property type="match status" value="1"/>
</dbReference>
<name>A0A0F9DDU6_9ZZZZ</name>
<dbReference type="SFLD" id="SFLDS00003">
    <property type="entry name" value="Haloacid_Dehalogenase"/>
    <property type="match status" value="1"/>
</dbReference>
<dbReference type="InterPro" id="IPR006328">
    <property type="entry name" value="2-HAD"/>
</dbReference>
<dbReference type="Gene3D" id="3.40.50.1000">
    <property type="entry name" value="HAD superfamily/HAD-like"/>
    <property type="match status" value="1"/>
</dbReference>
<dbReference type="PANTHER" id="PTHR43316">
    <property type="entry name" value="HYDROLASE, HALOACID DELAHOGENASE-RELATED"/>
    <property type="match status" value="1"/>
</dbReference>
<organism evidence="3">
    <name type="scientific">marine sediment metagenome</name>
    <dbReference type="NCBI Taxonomy" id="412755"/>
    <lineage>
        <taxon>unclassified sequences</taxon>
        <taxon>metagenomes</taxon>
        <taxon>ecological metagenomes</taxon>
    </lineage>
</organism>
<evidence type="ECO:0000256" key="1">
    <source>
        <dbReference type="ARBA" id="ARBA00008106"/>
    </source>
</evidence>
<evidence type="ECO:0000313" key="3">
    <source>
        <dbReference type="EMBL" id="KKL59898.1"/>
    </source>
</evidence>
<dbReference type="InterPro" id="IPR006439">
    <property type="entry name" value="HAD-SF_hydro_IA"/>
</dbReference>
<proteinExistence type="inferred from homology"/>
<dbReference type="Pfam" id="PF00702">
    <property type="entry name" value="Hydrolase"/>
    <property type="match status" value="1"/>
</dbReference>
<dbReference type="GO" id="GO:0019120">
    <property type="term" value="F:hydrolase activity, acting on acid halide bonds, in C-halide compounds"/>
    <property type="evidence" value="ECO:0007669"/>
    <property type="project" value="InterPro"/>
</dbReference>
<accession>A0A0F9DDU6</accession>
<keyword evidence="2" id="KW-0378">Hydrolase</keyword>
<dbReference type="NCBIfam" id="TIGR01428">
    <property type="entry name" value="HAD_type_II"/>
    <property type="match status" value="1"/>
</dbReference>
<dbReference type="Gene3D" id="1.10.150.240">
    <property type="entry name" value="Putative phosphatase, domain 2"/>
    <property type="match status" value="1"/>
</dbReference>
<dbReference type="InterPro" id="IPR023214">
    <property type="entry name" value="HAD_sf"/>
</dbReference>
<reference evidence="3" key="1">
    <citation type="journal article" date="2015" name="Nature">
        <title>Complex archaea that bridge the gap between prokaryotes and eukaryotes.</title>
        <authorList>
            <person name="Spang A."/>
            <person name="Saw J.H."/>
            <person name="Jorgensen S.L."/>
            <person name="Zaremba-Niedzwiedzka K."/>
            <person name="Martijn J."/>
            <person name="Lind A.E."/>
            <person name="van Eijk R."/>
            <person name="Schleper C."/>
            <person name="Guy L."/>
            <person name="Ettema T.J."/>
        </authorList>
    </citation>
    <scope>NUCLEOTIDE SEQUENCE</scope>
</reference>
<dbReference type="PANTHER" id="PTHR43316:SF3">
    <property type="entry name" value="HALOACID DEHALOGENASE, TYPE II (AFU_ORTHOLOGUE AFUA_2G07750)-RELATED"/>
    <property type="match status" value="1"/>
</dbReference>
<dbReference type="InterPro" id="IPR051540">
    <property type="entry name" value="S-2-haloacid_dehalogenase"/>
</dbReference>
<evidence type="ECO:0000256" key="2">
    <source>
        <dbReference type="ARBA" id="ARBA00022801"/>
    </source>
</evidence>
<comment type="similarity">
    <text evidence="1">Belongs to the HAD-like hydrolase superfamily. S-2-haloalkanoic acid dehalogenase family.</text>
</comment>
<comment type="caution">
    <text evidence="3">The sequence shown here is derived from an EMBL/GenBank/DDBJ whole genome shotgun (WGS) entry which is preliminary data.</text>
</comment>
<dbReference type="InterPro" id="IPR023198">
    <property type="entry name" value="PGP-like_dom2"/>
</dbReference>
<dbReference type="InterPro" id="IPR036412">
    <property type="entry name" value="HAD-like_sf"/>
</dbReference>
<dbReference type="AlphaFoldDB" id="A0A0F9DDU6"/>
<protein>
    <recommendedName>
        <fullName evidence="4">Haloacid dehalogenase, type II</fullName>
    </recommendedName>
</protein>
<dbReference type="EMBL" id="LAZR01029333">
    <property type="protein sequence ID" value="KKL59898.1"/>
    <property type="molecule type" value="Genomic_DNA"/>
</dbReference>
<evidence type="ECO:0008006" key="4">
    <source>
        <dbReference type="Google" id="ProtNLM"/>
    </source>
</evidence>
<gene>
    <name evidence="3" type="ORF">LCGC14_2210740</name>
</gene>
<dbReference type="SFLD" id="SFLDG01129">
    <property type="entry name" value="C1.5:_HAD__Beta-PGM__Phosphata"/>
    <property type="match status" value="1"/>
</dbReference>